<dbReference type="WBParaSite" id="nRc.2.0.1.t08380-RA">
    <property type="protein sequence ID" value="nRc.2.0.1.t08380-RA"/>
    <property type="gene ID" value="nRc.2.0.1.g08380"/>
</dbReference>
<dbReference type="InterPro" id="IPR011009">
    <property type="entry name" value="Kinase-like_dom_sf"/>
</dbReference>
<accession>A0A915I3G7</accession>
<dbReference type="OMA" id="PDDSHAD"/>
<evidence type="ECO:0000313" key="2">
    <source>
        <dbReference type="Proteomes" id="UP000887565"/>
    </source>
</evidence>
<dbReference type="PANTHER" id="PTHR11909">
    <property type="entry name" value="CASEIN KINASE-RELATED"/>
    <property type="match status" value="1"/>
</dbReference>
<dbReference type="Gene3D" id="1.10.510.10">
    <property type="entry name" value="Transferase(Phosphotransferase) domain 1"/>
    <property type="match status" value="1"/>
</dbReference>
<proteinExistence type="predicted"/>
<keyword evidence="2" id="KW-1185">Reference proteome</keyword>
<dbReference type="PROSITE" id="PS50011">
    <property type="entry name" value="PROTEIN_KINASE_DOM"/>
    <property type="match status" value="1"/>
</dbReference>
<protein>
    <submittedName>
        <fullName evidence="3">Protein kinase domain-containing protein</fullName>
    </submittedName>
</protein>
<reference evidence="3" key="1">
    <citation type="submission" date="2022-11" db="UniProtKB">
        <authorList>
            <consortium name="WormBaseParasite"/>
        </authorList>
    </citation>
    <scope>IDENTIFICATION</scope>
</reference>
<dbReference type="InterPro" id="IPR050235">
    <property type="entry name" value="CK1_Ser-Thr_kinase"/>
</dbReference>
<dbReference type="GO" id="GO:0004672">
    <property type="term" value="F:protein kinase activity"/>
    <property type="evidence" value="ECO:0007669"/>
    <property type="project" value="InterPro"/>
</dbReference>
<feature type="domain" description="Protein kinase" evidence="1">
    <location>
        <begin position="1"/>
        <end position="180"/>
    </location>
</feature>
<sequence>MRGKYNEENGQTSIEHEGKIEIFIHRDYKPANLAVGRPPDGLRSIFLLDWGLCRRYVNTKGQLLPARPVAPFRGTPRYASPNALALKEQGRLDDMWSWLYTLIDLTVGQLPWDEGLPDDSHADEQVDYLRVEKAKAAKDAKQLLRGCPLEYVRLLKYLNSLKFADPPNYARFRRVLHKVVSRKQLETLPLDWEPTSNLYPLMKQVPNASMVYTPPRKVEDLEEDDYERSSKSFL</sequence>
<dbReference type="Proteomes" id="UP000887565">
    <property type="component" value="Unplaced"/>
</dbReference>
<name>A0A915I3G7_ROMCU</name>
<dbReference type="InterPro" id="IPR000719">
    <property type="entry name" value="Prot_kinase_dom"/>
</dbReference>
<evidence type="ECO:0000313" key="3">
    <source>
        <dbReference type="WBParaSite" id="nRc.2.0.1.t08380-RA"/>
    </source>
</evidence>
<dbReference type="GO" id="GO:0005524">
    <property type="term" value="F:ATP binding"/>
    <property type="evidence" value="ECO:0007669"/>
    <property type="project" value="InterPro"/>
</dbReference>
<organism evidence="2 3">
    <name type="scientific">Romanomermis culicivorax</name>
    <name type="common">Nematode worm</name>
    <dbReference type="NCBI Taxonomy" id="13658"/>
    <lineage>
        <taxon>Eukaryota</taxon>
        <taxon>Metazoa</taxon>
        <taxon>Ecdysozoa</taxon>
        <taxon>Nematoda</taxon>
        <taxon>Enoplea</taxon>
        <taxon>Dorylaimia</taxon>
        <taxon>Mermithida</taxon>
        <taxon>Mermithoidea</taxon>
        <taxon>Mermithidae</taxon>
        <taxon>Romanomermis</taxon>
    </lineage>
</organism>
<dbReference type="AlphaFoldDB" id="A0A915I3G7"/>
<evidence type="ECO:0000259" key="1">
    <source>
        <dbReference type="PROSITE" id="PS50011"/>
    </source>
</evidence>
<dbReference type="SUPFAM" id="SSF56112">
    <property type="entry name" value="Protein kinase-like (PK-like)"/>
    <property type="match status" value="1"/>
</dbReference>
<dbReference type="Pfam" id="PF00069">
    <property type="entry name" value="Pkinase"/>
    <property type="match status" value="1"/>
</dbReference>